<sequence length="83" mass="9683">MENKLTEQTHLSLVERYYTPKFYKNTKAEGEDVCILVHSNKICVVTLAEWHPILKEGKTVLQVDYQFDNVNRLCNRVTGKGKR</sequence>
<dbReference type="GO" id="GO:0051489">
    <property type="term" value="P:regulation of filopodium assembly"/>
    <property type="evidence" value="ECO:0007669"/>
    <property type="project" value="TreeGrafter"/>
</dbReference>
<feature type="non-terminal residue" evidence="1">
    <location>
        <position position="1"/>
    </location>
</feature>
<keyword evidence="2" id="KW-1185">Reference proteome</keyword>
<dbReference type="GO" id="GO:0030425">
    <property type="term" value="C:dendrite"/>
    <property type="evidence" value="ECO:0007669"/>
    <property type="project" value="TreeGrafter"/>
</dbReference>
<comment type="caution">
    <text evidence="1">The sequence shown here is derived from an EMBL/GenBank/DDBJ whole genome shotgun (WGS) entry which is preliminary data.</text>
</comment>
<organism evidence="1 2">
    <name type="scientific">Dreissena polymorpha</name>
    <name type="common">Zebra mussel</name>
    <name type="synonym">Mytilus polymorpha</name>
    <dbReference type="NCBI Taxonomy" id="45954"/>
    <lineage>
        <taxon>Eukaryota</taxon>
        <taxon>Metazoa</taxon>
        <taxon>Spiralia</taxon>
        <taxon>Lophotrochozoa</taxon>
        <taxon>Mollusca</taxon>
        <taxon>Bivalvia</taxon>
        <taxon>Autobranchia</taxon>
        <taxon>Heteroconchia</taxon>
        <taxon>Euheterodonta</taxon>
        <taxon>Imparidentia</taxon>
        <taxon>Neoheterodontei</taxon>
        <taxon>Myida</taxon>
        <taxon>Dreissenoidea</taxon>
        <taxon>Dreissenidae</taxon>
        <taxon>Dreissena</taxon>
    </lineage>
</organism>
<accession>A0A9D4C2I9</accession>
<dbReference type="GO" id="GO:0051015">
    <property type="term" value="F:actin filament binding"/>
    <property type="evidence" value="ECO:0007669"/>
    <property type="project" value="TreeGrafter"/>
</dbReference>
<gene>
    <name evidence="1" type="ORF">DPMN_058872</name>
</gene>
<dbReference type="GO" id="GO:0003785">
    <property type="term" value="F:actin monomer binding"/>
    <property type="evidence" value="ECO:0007669"/>
    <property type="project" value="TreeGrafter"/>
</dbReference>
<evidence type="ECO:0000313" key="2">
    <source>
        <dbReference type="Proteomes" id="UP000828390"/>
    </source>
</evidence>
<reference evidence="1" key="1">
    <citation type="journal article" date="2019" name="bioRxiv">
        <title>The Genome of the Zebra Mussel, Dreissena polymorpha: A Resource for Invasive Species Research.</title>
        <authorList>
            <person name="McCartney M.A."/>
            <person name="Auch B."/>
            <person name="Kono T."/>
            <person name="Mallez S."/>
            <person name="Zhang Y."/>
            <person name="Obille A."/>
            <person name="Becker A."/>
            <person name="Abrahante J.E."/>
            <person name="Garbe J."/>
            <person name="Badalamenti J.P."/>
            <person name="Herman A."/>
            <person name="Mangelson H."/>
            <person name="Liachko I."/>
            <person name="Sullivan S."/>
            <person name="Sone E.D."/>
            <person name="Koren S."/>
            <person name="Silverstein K.A.T."/>
            <person name="Beckman K.B."/>
            <person name="Gohl D.M."/>
        </authorList>
    </citation>
    <scope>NUCLEOTIDE SEQUENCE</scope>
    <source>
        <strain evidence="1">Duluth1</strain>
        <tissue evidence="1">Whole animal</tissue>
    </source>
</reference>
<name>A0A9D4C2I9_DREPO</name>
<evidence type="ECO:0000313" key="1">
    <source>
        <dbReference type="EMBL" id="KAH3716153.1"/>
    </source>
</evidence>
<reference evidence="1" key="2">
    <citation type="submission" date="2020-11" db="EMBL/GenBank/DDBJ databases">
        <authorList>
            <person name="McCartney M.A."/>
            <person name="Auch B."/>
            <person name="Kono T."/>
            <person name="Mallez S."/>
            <person name="Becker A."/>
            <person name="Gohl D.M."/>
            <person name="Silverstein K.A.T."/>
            <person name="Koren S."/>
            <person name="Bechman K.B."/>
            <person name="Herman A."/>
            <person name="Abrahante J.E."/>
            <person name="Garbe J."/>
        </authorList>
    </citation>
    <scope>NUCLEOTIDE SEQUENCE</scope>
    <source>
        <strain evidence="1">Duluth1</strain>
        <tissue evidence="1">Whole animal</tissue>
    </source>
</reference>
<proteinExistence type="predicted"/>
<dbReference type="Proteomes" id="UP000828390">
    <property type="component" value="Unassembled WGS sequence"/>
</dbReference>
<dbReference type="AlphaFoldDB" id="A0A9D4C2I9"/>
<dbReference type="PANTHER" id="PTHR13651:SF0">
    <property type="entry name" value="PROTEIN ABITRAM"/>
    <property type="match status" value="1"/>
</dbReference>
<dbReference type="InterPro" id="IPR039169">
    <property type="entry name" value="Abitram"/>
</dbReference>
<dbReference type="PANTHER" id="PTHR13651">
    <property type="entry name" value="PROTEIN ABITRAM"/>
    <property type="match status" value="1"/>
</dbReference>
<dbReference type="GO" id="GO:0005634">
    <property type="term" value="C:nucleus"/>
    <property type="evidence" value="ECO:0007669"/>
    <property type="project" value="TreeGrafter"/>
</dbReference>
<protein>
    <submittedName>
        <fullName evidence="1">Uncharacterized protein</fullName>
    </submittedName>
</protein>
<dbReference type="GO" id="GO:0032433">
    <property type="term" value="C:filopodium tip"/>
    <property type="evidence" value="ECO:0007669"/>
    <property type="project" value="TreeGrafter"/>
</dbReference>
<dbReference type="GO" id="GO:0030833">
    <property type="term" value="P:regulation of actin filament polymerization"/>
    <property type="evidence" value="ECO:0007669"/>
    <property type="project" value="TreeGrafter"/>
</dbReference>
<dbReference type="EMBL" id="JAIWYP010000013">
    <property type="protein sequence ID" value="KAH3716153.1"/>
    <property type="molecule type" value="Genomic_DNA"/>
</dbReference>
<dbReference type="GO" id="GO:0048813">
    <property type="term" value="P:dendrite morphogenesis"/>
    <property type="evidence" value="ECO:0007669"/>
    <property type="project" value="TreeGrafter"/>
</dbReference>
<dbReference type="GO" id="GO:0030027">
    <property type="term" value="C:lamellipodium"/>
    <property type="evidence" value="ECO:0007669"/>
    <property type="project" value="TreeGrafter"/>
</dbReference>